<dbReference type="InterPro" id="IPR045290">
    <property type="entry name" value="MOC1-like"/>
</dbReference>
<dbReference type="OrthoDB" id="21652at10239"/>
<accession>A0A1W6DX31</accession>
<dbReference type="GO" id="GO:0003676">
    <property type="term" value="F:nucleic acid binding"/>
    <property type="evidence" value="ECO:0007669"/>
    <property type="project" value="InterPro"/>
</dbReference>
<dbReference type="GO" id="GO:0008821">
    <property type="term" value="F:crossover junction DNA endonuclease activity"/>
    <property type="evidence" value="ECO:0007669"/>
    <property type="project" value="InterPro"/>
</dbReference>
<dbReference type="InterPro" id="IPR036397">
    <property type="entry name" value="RNaseH_sf"/>
</dbReference>
<dbReference type="CDD" id="cd22992">
    <property type="entry name" value="MOC1"/>
    <property type="match status" value="1"/>
</dbReference>
<dbReference type="InterPro" id="IPR012337">
    <property type="entry name" value="RNaseH-like_sf"/>
</dbReference>
<dbReference type="PANTHER" id="PTHR36015">
    <property type="entry name" value="HOLLIDAY JUNCTION RESOLVASE MOC1, CHLOROPLASTIC-RELATED"/>
    <property type="match status" value="1"/>
</dbReference>
<organism evidence="1 2">
    <name type="scientific">Sphingobium phage Lacusarx</name>
    <dbReference type="NCBI Taxonomy" id="1980139"/>
    <lineage>
        <taxon>Viruses</taxon>
        <taxon>Duplodnaviria</taxon>
        <taxon>Heunggongvirae</taxon>
        <taxon>Uroviricota</taxon>
        <taxon>Caudoviricetes</taxon>
        <taxon>Lacusarxvirus</taxon>
        <taxon>Lacusarxvirus lacusarx</taxon>
    </lineage>
</organism>
<sequence>MRFIGGIDPGLTGALAVLDFKDYRLHLWDTPTVSVKVGTNIRKRCNPEAFTEAFRLFPLDYCTIENVNSTPNDGHVGAFSFGKVTGIAIGIAHGLDIPLASVSPAKWKLQMQVPAYKDAAKAKASEYFPLCSPMWARAMDHGRAEAAVIGLYSAILLGLTPERPFEPGFMNGETFVPSKRAKGNG</sequence>
<reference evidence="1 2" key="1">
    <citation type="submission" date="2017-02" db="EMBL/GenBank/DDBJ databases">
        <title>The first characterized phage against a member of the ecologically important #sphingomonads reveals high dissimilarity against all other known phages.</title>
        <authorList>
            <person name="Nielsen T.K."/>
            <person name="Carstens A.B."/>
            <person name="Kot W."/>
            <person name="Lametsch R."/>
            <person name="Neve H."/>
            <person name="Hansen L.H."/>
        </authorList>
    </citation>
    <scope>NUCLEOTIDE SEQUENCE [LARGE SCALE GENOMIC DNA]</scope>
</reference>
<dbReference type="RefSeq" id="YP_009600899.1">
    <property type="nucleotide sequence ID" value="NC_041927.1"/>
</dbReference>
<dbReference type="GeneID" id="40076733"/>
<gene>
    <name evidence="1" type="primary">ruvC</name>
    <name evidence="1" type="ORF">LAV_00195</name>
</gene>
<dbReference type="EMBL" id="KY629563">
    <property type="protein sequence ID" value="ARK07570.1"/>
    <property type="molecule type" value="Genomic_DNA"/>
</dbReference>
<dbReference type="KEGG" id="vg:40076733"/>
<evidence type="ECO:0000313" key="2">
    <source>
        <dbReference type="Proteomes" id="UP000223906"/>
    </source>
</evidence>
<evidence type="ECO:0000313" key="1">
    <source>
        <dbReference type="EMBL" id="ARK07570.1"/>
    </source>
</evidence>
<protein>
    <submittedName>
        <fullName evidence="1">Crossover junction endodeoxyribonuclease</fullName>
    </submittedName>
</protein>
<dbReference type="PANTHER" id="PTHR36015:SF6">
    <property type="entry name" value="HOLLIDAY JUNCTION RESOLVASE MOC1, CHLOROPLASTIC-RELATED"/>
    <property type="match status" value="1"/>
</dbReference>
<dbReference type="SUPFAM" id="SSF53098">
    <property type="entry name" value="Ribonuclease H-like"/>
    <property type="match status" value="1"/>
</dbReference>
<keyword evidence="2" id="KW-1185">Reference proteome</keyword>
<dbReference type="Proteomes" id="UP000223906">
    <property type="component" value="Segment"/>
</dbReference>
<dbReference type="Gene3D" id="3.30.420.10">
    <property type="entry name" value="Ribonuclease H-like superfamily/Ribonuclease H"/>
    <property type="match status" value="1"/>
</dbReference>
<name>A0A1W6DX31_9CAUD</name>
<proteinExistence type="predicted"/>